<evidence type="ECO:0000313" key="2">
    <source>
        <dbReference type="Proteomes" id="UP001286456"/>
    </source>
</evidence>
<organism evidence="1 2">
    <name type="scientific">Cercophora scortea</name>
    <dbReference type="NCBI Taxonomy" id="314031"/>
    <lineage>
        <taxon>Eukaryota</taxon>
        <taxon>Fungi</taxon>
        <taxon>Dikarya</taxon>
        <taxon>Ascomycota</taxon>
        <taxon>Pezizomycotina</taxon>
        <taxon>Sordariomycetes</taxon>
        <taxon>Sordariomycetidae</taxon>
        <taxon>Sordariales</taxon>
        <taxon>Lasiosphaeriaceae</taxon>
        <taxon>Cercophora</taxon>
    </lineage>
</organism>
<gene>
    <name evidence="1" type="ORF">B0T19DRAFT_455463</name>
</gene>
<dbReference type="EMBL" id="JAUEPO010000001">
    <property type="protein sequence ID" value="KAK3337593.1"/>
    <property type="molecule type" value="Genomic_DNA"/>
</dbReference>
<protein>
    <recommendedName>
        <fullName evidence="3">Phosphoglycerate mutase-like protein</fullName>
    </recommendedName>
</protein>
<evidence type="ECO:0000313" key="1">
    <source>
        <dbReference type="EMBL" id="KAK3337593.1"/>
    </source>
</evidence>
<dbReference type="InterPro" id="IPR029033">
    <property type="entry name" value="His_PPase_superfam"/>
</dbReference>
<comment type="caution">
    <text evidence="1">The sequence shown here is derived from an EMBL/GenBank/DDBJ whole genome shotgun (WGS) entry which is preliminary data.</text>
</comment>
<name>A0AAE0MMX7_9PEZI</name>
<dbReference type="AlphaFoldDB" id="A0AAE0MMX7"/>
<dbReference type="Proteomes" id="UP001286456">
    <property type="component" value="Unassembled WGS sequence"/>
</dbReference>
<reference evidence="1" key="1">
    <citation type="journal article" date="2023" name="Mol. Phylogenet. Evol.">
        <title>Genome-scale phylogeny and comparative genomics of the fungal order Sordariales.</title>
        <authorList>
            <person name="Hensen N."/>
            <person name="Bonometti L."/>
            <person name="Westerberg I."/>
            <person name="Brannstrom I.O."/>
            <person name="Guillou S."/>
            <person name="Cros-Aarteil S."/>
            <person name="Calhoun S."/>
            <person name="Haridas S."/>
            <person name="Kuo A."/>
            <person name="Mondo S."/>
            <person name="Pangilinan J."/>
            <person name="Riley R."/>
            <person name="LaButti K."/>
            <person name="Andreopoulos B."/>
            <person name="Lipzen A."/>
            <person name="Chen C."/>
            <person name="Yan M."/>
            <person name="Daum C."/>
            <person name="Ng V."/>
            <person name="Clum A."/>
            <person name="Steindorff A."/>
            <person name="Ohm R.A."/>
            <person name="Martin F."/>
            <person name="Silar P."/>
            <person name="Natvig D.O."/>
            <person name="Lalanne C."/>
            <person name="Gautier V."/>
            <person name="Ament-Velasquez S.L."/>
            <person name="Kruys A."/>
            <person name="Hutchinson M.I."/>
            <person name="Powell A.J."/>
            <person name="Barry K."/>
            <person name="Miller A.N."/>
            <person name="Grigoriev I.V."/>
            <person name="Debuchy R."/>
            <person name="Gladieux P."/>
            <person name="Hiltunen Thoren M."/>
            <person name="Johannesson H."/>
        </authorList>
    </citation>
    <scope>NUCLEOTIDE SEQUENCE</scope>
    <source>
        <strain evidence="1">SMH4131-1</strain>
    </source>
</reference>
<reference evidence="1" key="2">
    <citation type="submission" date="2023-06" db="EMBL/GenBank/DDBJ databases">
        <authorList>
            <consortium name="Lawrence Berkeley National Laboratory"/>
            <person name="Haridas S."/>
            <person name="Hensen N."/>
            <person name="Bonometti L."/>
            <person name="Westerberg I."/>
            <person name="Brannstrom I.O."/>
            <person name="Guillou S."/>
            <person name="Cros-Aarteil S."/>
            <person name="Calhoun S."/>
            <person name="Kuo A."/>
            <person name="Mondo S."/>
            <person name="Pangilinan J."/>
            <person name="Riley R."/>
            <person name="Labutti K."/>
            <person name="Andreopoulos B."/>
            <person name="Lipzen A."/>
            <person name="Chen C."/>
            <person name="Yanf M."/>
            <person name="Daum C."/>
            <person name="Ng V."/>
            <person name="Clum A."/>
            <person name="Steindorff A."/>
            <person name="Ohm R."/>
            <person name="Martin F."/>
            <person name="Silar P."/>
            <person name="Natvig D."/>
            <person name="Lalanne C."/>
            <person name="Gautier V."/>
            <person name="Ament-Velasquez S.L."/>
            <person name="Kruys A."/>
            <person name="Hutchinson M.I."/>
            <person name="Powell A.J."/>
            <person name="Barry K."/>
            <person name="Miller A.N."/>
            <person name="Grigoriev I.V."/>
            <person name="Debuchy R."/>
            <person name="Gladieux P."/>
            <person name="Thoren M.H."/>
            <person name="Johannesson H."/>
        </authorList>
    </citation>
    <scope>NUCLEOTIDE SEQUENCE</scope>
    <source>
        <strain evidence="1">SMH4131-1</strain>
    </source>
</reference>
<keyword evidence="2" id="KW-1185">Reference proteome</keyword>
<dbReference type="SUPFAM" id="SSF53254">
    <property type="entry name" value="Phosphoglycerate mutase-like"/>
    <property type="match status" value="1"/>
</dbReference>
<dbReference type="Gene3D" id="3.40.50.1240">
    <property type="entry name" value="Phosphoglycerate mutase-like"/>
    <property type="match status" value="1"/>
</dbReference>
<sequence length="402" mass="44624">MASQPPQSDSVSQVHIIFQRHGQAISNVVDFTPGIDAQKITSAELRDLAATRRGYLQTGVFMPDGLTQFGLDASKTFIDAVTNHGARQLDNVYMLISSPLTRAYQTIKMNQPAFDLVGPFHFHPQAAPAVSDDPADKAVIYCHPGLQEATTWVQDFPAVVKTHTDDTKTVSYINTSGGKGPGAGTVLGEMGVDVSTMVWPNSAPNSWVTFNGRMKAATAPINLAEIENATKQARVWLREQAKLVLQAHQKEGRPGTPRIVVCLHAGIINFVVNDWHCDYKLVQETGEWEWVGSGALRNLEMAVYTFEGMEGEDPVLKELRYDAYYARSLGKYYRHLGSDETLVYQNPDGGMVDQKARHWKFIQDKERDVLGFVAERREVFEGLLMWTGAEDYLESVDGVQGE</sequence>
<accession>A0AAE0MMX7</accession>
<proteinExistence type="predicted"/>
<evidence type="ECO:0008006" key="3">
    <source>
        <dbReference type="Google" id="ProtNLM"/>
    </source>
</evidence>